<keyword evidence="9" id="KW-1185">Reference proteome</keyword>
<dbReference type="SUPFAM" id="SSF53850">
    <property type="entry name" value="Periplasmic binding protein-like II"/>
    <property type="match status" value="1"/>
</dbReference>
<feature type="chain" id="PRO_5015394370" evidence="7">
    <location>
        <begin position="26"/>
        <end position="256"/>
    </location>
</feature>
<dbReference type="InterPro" id="IPR005950">
    <property type="entry name" value="ModA"/>
</dbReference>
<evidence type="ECO:0000313" key="8">
    <source>
        <dbReference type="EMBL" id="PTE14100.1"/>
    </source>
</evidence>
<evidence type="ECO:0000256" key="2">
    <source>
        <dbReference type="ARBA" id="ARBA00022505"/>
    </source>
</evidence>
<comment type="similarity">
    <text evidence="1">Belongs to the bacterial solute-binding protein ModA family.</text>
</comment>
<evidence type="ECO:0000256" key="3">
    <source>
        <dbReference type="ARBA" id="ARBA00022723"/>
    </source>
</evidence>
<dbReference type="GO" id="GO:0015689">
    <property type="term" value="P:molybdate ion transport"/>
    <property type="evidence" value="ECO:0007669"/>
    <property type="project" value="InterPro"/>
</dbReference>
<dbReference type="AlphaFoldDB" id="A0A2T4J865"/>
<dbReference type="Pfam" id="PF13531">
    <property type="entry name" value="SBP_bac_11"/>
    <property type="match status" value="1"/>
</dbReference>
<dbReference type="GO" id="GO:0030288">
    <property type="term" value="C:outer membrane-bounded periplasmic space"/>
    <property type="evidence" value="ECO:0007669"/>
    <property type="project" value="TreeGrafter"/>
</dbReference>
<comment type="caution">
    <text evidence="8">The sequence shown here is derived from an EMBL/GenBank/DDBJ whole genome shotgun (WGS) entry which is preliminary data.</text>
</comment>
<evidence type="ECO:0000256" key="7">
    <source>
        <dbReference type="SAM" id="SignalP"/>
    </source>
</evidence>
<feature type="binding site" evidence="6">
    <location>
        <position position="174"/>
    </location>
    <ligand>
        <name>molybdate</name>
        <dbReference type="ChEBI" id="CHEBI:36264"/>
    </ligand>
</feature>
<accession>A0A2T4J865</accession>
<comment type="subunit">
    <text evidence="5">The complex is composed of two ATP-binding proteins (ModC), two transmembrane proteins (ModB) and a solute-binding protein (ModA).</text>
</comment>
<dbReference type="GO" id="GO:1901359">
    <property type="term" value="F:tungstate binding"/>
    <property type="evidence" value="ECO:0007669"/>
    <property type="project" value="UniProtKB-ARBA"/>
</dbReference>
<dbReference type="PIRSF" id="PIRSF004846">
    <property type="entry name" value="ModA"/>
    <property type="match status" value="1"/>
</dbReference>
<name>A0A2T4J865_FUSBL</name>
<dbReference type="PANTHER" id="PTHR30632:SF17">
    <property type="entry name" value="MOLYBDATE-BINDING PROTEIN MODA"/>
    <property type="match status" value="1"/>
</dbReference>
<dbReference type="FunFam" id="3.40.190.10:FF:000035">
    <property type="entry name" value="Molybdate ABC transporter substrate-binding protein"/>
    <property type="match status" value="1"/>
</dbReference>
<evidence type="ECO:0000313" key="9">
    <source>
        <dbReference type="Proteomes" id="UP000241362"/>
    </source>
</evidence>
<dbReference type="PANTHER" id="PTHR30632">
    <property type="entry name" value="MOLYBDATE-BINDING PERIPLASMIC PROTEIN"/>
    <property type="match status" value="1"/>
</dbReference>
<dbReference type="RefSeq" id="WP_107673526.1">
    <property type="nucleotide sequence ID" value="NZ_PZKE01000009.1"/>
</dbReference>
<evidence type="ECO:0000256" key="6">
    <source>
        <dbReference type="PIRSR" id="PIRSR004846-1"/>
    </source>
</evidence>
<dbReference type="GO" id="GO:0046872">
    <property type="term" value="F:metal ion binding"/>
    <property type="evidence" value="ECO:0007669"/>
    <property type="project" value="UniProtKB-KW"/>
</dbReference>
<dbReference type="GO" id="GO:0030973">
    <property type="term" value="F:molybdate ion binding"/>
    <property type="evidence" value="ECO:0007669"/>
    <property type="project" value="TreeGrafter"/>
</dbReference>
<keyword evidence="3 6" id="KW-0479">Metal-binding</keyword>
<keyword evidence="2 6" id="KW-0500">Molybdenum</keyword>
<evidence type="ECO:0000256" key="1">
    <source>
        <dbReference type="ARBA" id="ARBA00009175"/>
    </source>
</evidence>
<feature type="binding site" evidence="6">
    <location>
        <position position="192"/>
    </location>
    <ligand>
        <name>molybdate</name>
        <dbReference type="ChEBI" id="CHEBI:36264"/>
    </ligand>
</feature>
<sequence>MSFPRRPLFASLIAASLVLPQVAAAEEVVVFAAASLKNALDAVAADFQTATGNTVTISYAGSNALAKQILEGAPADIFISAAVNWMDEVEKAGLVVPGTREDLLGNTLVLIAHGKDAAPVEIKPGFDLKALLGDGKLAMAMVDSVPAGQYGKASLESLGIWPAVEPLVAQAENVRATLALVSAGEAPYGIVYASDAVADDNVTVVGTFPDNSHKTILYPAALLTGAADAADKAFFEALSTEAADRHFADQGFKVLN</sequence>
<dbReference type="NCBIfam" id="TIGR01256">
    <property type="entry name" value="modA"/>
    <property type="match status" value="1"/>
</dbReference>
<feature type="binding site" evidence="6">
    <location>
        <position position="147"/>
    </location>
    <ligand>
        <name>molybdate</name>
        <dbReference type="ChEBI" id="CHEBI:36264"/>
    </ligand>
</feature>
<protein>
    <submittedName>
        <fullName evidence="8">Molybdate ABC transporter substrate-binding protein</fullName>
    </submittedName>
</protein>
<keyword evidence="4 7" id="KW-0732">Signal</keyword>
<dbReference type="Gene3D" id="3.40.190.10">
    <property type="entry name" value="Periplasmic binding protein-like II"/>
    <property type="match status" value="2"/>
</dbReference>
<organism evidence="8 9">
    <name type="scientific">Fuscovulum blasticum DSM 2131</name>
    <dbReference type="NCBI Taxonomy" id="1188250"/>
    <lineage>
        <taxon>Bacteria</taxon>
        <taxon>Pseudomonadati</taxon>
        <taxon>Pseudomonadota</taxon>
        <taxon>Alphaproteobacteria</taxon>
        <taxon>Rhodobacterales</taxon>
        <taxon>Paracoccaceae</taxon>
        <taxon>Pseudogemmobacter</taxon>
    </lineage>
</organism>
<evidence type="ECO:0000256" key="4">
    <source>
        <dbReference type="ARBA" id="ARBA00022729"/>
    </source>
</evidence>
<feature type="binding site" evidence="6">
    <location>
        <position position="35"/>
    </location>
    <ligand>
        <name>molybdate</name>
        <dbReference type="ChEBI" id="CHEBI:36264"/>
    </ligand>
</feature>
<gene>
    <name evidence="8" type="primary">modA</name>
    <name evidence="8" type="ORF">C5F44_10700</name>
</gene>
<dbReference type="InterPro" id="IPR050682">
    <property type="entry name" value="ModA/WtpA"/>
</dbReference>
<dbReference type="Proteomes" id="UP000241362">
    <property type="component" value="Unassembled WGS sequence"/>
</dbReference>
<feature type="binding site" evidence="6">
    <location>
        <position position="62"/>
    </location>
    <ligand>
        <name>molybdate</name>
        <dbReference type="ChEBI" id="CHEBI:36264"/>
    </ligand>
</feature>
<proteinExistence type="inferred from homology"/>
<feature type="signal peptide" evidence="7">
    <location>
        <begin position="1"/>
        <end position="25"/>
    </location>
</feature>
<dbReference type="EMBL" id="PZKE01000009">
    <property type="protein sequence ID" value="PTE14100.1"/>
    <property type="molecule type" value="Genomic_DNA"/>
</dbReference>
<reference evidence="8 9" key="1">
    <citation type="submission" date="2018-03" db="EMBL/GenBank/DDBJ databases">
        <title>Rhodobacter blasticus.</title>
        <authorList>
            <person name="Meyer T.E."/>
            <person name="Miller S."/>
            <person name="Lodha T."/>
            <person name="Gandham S."/>
            <person name="Chintalapati S."/>
            <person name="Chintalapati V.R."/>
        </authorList>
    </citation>
    <scope>NUCLEOTIDE SEQUENCE [LARGE SCALE GENOMIC DNA]</scope>
    <source>
        <strain evidence="8 9">DSM 2131</strain>
    </source>
</reference>
<evidence type="ECO:0000256" key="5">
    <source>
        <dbReference type="ARBA" id="ARBA00062515"/>
    </source>
</evidence>